<dbReference type="PANTHER" id="PTHR43133:SF8">
    <property type="entry name" value="RNA POLYMERASE SIGMA FACTOR HI_1459-RELATED"/>
    <property type="match status" value="1"/>
</dbReference>
<evidence type="ECO:0000259" key="7">
    <source>
        <dbReference type="Pfam" id="PF08281"/>
    </source>
</evidence>
<keyword evidence="4" id="KW-0238">DNA-binding</keyword>
<comment type="similarity">
    <text evidence="1">Belongs to the sigma-70 factor family. ECF subfamily.</text>
</comment>
<feature type="domain" description="RNA polymerase sigma-70 region 2" evidence="6">
    <location>
        <begin position="21"/>
        <end position="87"/>
    </location>
</feature>
<dbReference type="Gene3D" id="1.10.1740.10">
    <property type="match status" value="1"/>
</dbReference>
<comment type="caution">
    <text evidence="8">The sequence shown here is derived from an EMBL/GenBank/DDBJ whole genome shotgun (WGS) entry which is preliminary data.</text>
</comment>
<evidence type="ECO:0000313" key="8">
    <source>
        <dbReference type="EMBL" id="KKY01331.1"/>
    </source>
</evidence>
<sequence>MQAELIIKYIKKKKQKGLEMLIDEYSGLVASVVRKNLGKLINYEEECISDVFLAIWDNIDSFDKDKNSFKNWICVIAKYKAINYKKKYLDKIETSEIDDGIYYIDKNLLDLEIKEGIDDIVKYLPDKDRDIFISYYLDGADAPQVAKDNNLSISNLYSRLSRGRKKIRESLINREV</sequence>
<organism evidence="8 9">
    <name type="scientific">Paraclostridium benzoelyticum</name>
    <dbReference type="NCBI Taxonomy" id="1629550"/>
    <lineage>
        <taxon>Bacteria</taxon>
        <taxon>Bacillati</taxon>
        <taxon>Bacillota</taxon>
        <taxon>Clostridia</taxon>
        <taxon>Peptostreptococcales</taxon>
        <taxon>Peptostreptococcaceae</taxon>
        <taxon>Paraclostridium</taxon>
    </lineage>
</organism>
<proteinExistence type="inferred from homology"/>
<dbReference type="GO" id="GO:0016987">
    <property type="term" value="F:sigma factor activity"/>
    <property type="evidence" value="ECO:0007669"/>
    <property type="project" value="UniProtKB-KW"/>
</dbReference>
<accession>A0A0M3DGR6</accession>
<dbReference type="InterPro" id="IPR039425">
    <property type="entry name" value="RNA_pol_sigma-70-like"/>
</dbReference>
<dbReference type="InterPro" id="IPR013324">
    <property type="entry name" value="RNA_pol_sigma_r3/r4-like"/>
</dbReference>
<keyword evidence="3" id="KW-0731">Sigma factor</keyword>
<keyword evidence="9" id="KW-1185">Reference proteome</keyword>
<evidence type="ECO:0000256" key="4">
    <source>
        <dbReference type="ARBA" id="ARBA00023125"/>
    </source>
</evidence>
<protein>
    <submittedName>
        <fullName evidence="8">RNA polymerase sigma70 factor</fullName>
    </submittedName>
</protein>
<keyword evidence="5" id="KW-0804">Transcription</keyword>
<dbReference type="GO" id="GO:0006352">
    <property type="term" value="P:DNA-templated transcription initiation"/>
    <property type="evidence" value="ECO:0007669"/>
    <property type="project" value="InterPro"/>
</dbReference>
<dbReference type="NCBIfam" id="TIGR02937">
    <property type="entry name" value="sigma70-ECF"/>
    <property type="match status" value="1"/>
</dbReference>
<dbReference type="Pfam" id="PF08281">
    <property type="entry name" value="Sigma70_r4_2"/>
    <property type="match status" value="1"/>
</dbReference>
<dbReference type="RefSeq" id="WP_046823026.1">
    <property type="nucleotide sequence ID" value="NZ_LBBT01000199.1"/>
</dbReference>
<dbReference type="GO" id="GO:0003677">
    <property type="term" value="F:DNA binding"/>
    <property type="evidence" value="ECO:0007669"/>
    <property type="project" value="UniProtKB-KW"/>
</dbReference>
<dbReference type="Pfam" id="PF04542">
    <property type="entry name" value="Sigma70_r2"/>
    <property type="match status" value="1"/>
</dbReference>
<dbReference type="Proteomes" id="UP000034407">
    <property type="component" value="Unassembled WGS sequence"/>
</dbReference>
<dbReference type="PATRIC" id="fig|1629550.3.peg.1326"/>
<reference evidence="8 9" key="1">
    <citation type="submission" date="2015-04" db="EMBL/GenBank/DDBJ databases">
        <title>Microcin producing Clostridium sp. JC272T.</title>
        <authorList>
            <person name="Jyothsna T."/>
            <person name="Sasikala C."/>
            <person name="Ramana C."/>
        </authorList>
    </citation>
    <scope>NUCLEOTIDE SEQUENCE [LARGE SCALE GENOMIC DNA]</scope>
    <source>
        <strain evidence="8 9">JC272</strain>
    </source>
</reference>
<evidence type="ECO:0000313" key="9">
    <source>
        <dbReference type="Proteomes" id="UP000034407"/>
    </source>
</evidence>
<evidence type="ECO:0000259" key="6">
    <source>
        <dbReference type="Pfam" id="PF04542"/>
    </source>
</evidence>
<gene>
    <name evidence="8" type="ORF">VN21_09385</name>
</gene>
<dbReference type="Gene3D" id="1.10.10.10">
    <property type="entry name" value="Winged helix-like DNA-binding domain superfamily/Winged helix DNA-binding domain"/>
    <property type="match status" value="1"/>
</dbReference>
<dbReference type="InterPro" id="IPR014284">
    <property type="entry name" value="RNA_pol_sigma-70_dom"/>
</dbReference>
<evidence type="ECO:0000256" key="5">
    <source>
        <dbReference type="ARBA" id="ARBA00023163"/>
    </source>
</evidence>
<dbReference type="SUPFAM" id="SSF88946">
    <property type="entry name" value="Sigma2 domain of RNA polymerase sigma factors"/>
    <property type="match status" value="1"/>
</dbReference>
<dbReference type="PANTHER" id="PTHR43133">
    <property type="entry name" value="RNA POLYMERASE ECF-TYPE SIGMA FACTO"/>
    <property type="match status" value="1"/>
</dbReference>
<evidence type="ECO:0000256" key="3">
    <source>
        <dbReference type="ARBA" id="ARBA00023082"/>
    </source>
</evidence>
<dbReference type="InterPro" id="IPR007627">
    <property type="entry name" value="RNA_pol_sigma70_r2"/>
</dbReference>
<evidence type="ECO:0000256" key="1">
    <source>
        <dbReference type="ARBA" id="ARBA00010641"/>
    </source>
</evidence>
<dbReference type="OrthoDB" id="2678696at2"/>
<name>A0A0M3DGR6_9FIRM</name>
<feature type="domain" description="RNA polymerase sigma factor 70 region 4 type 2" evidence="7">
    <location>
        <begin position="117"/>
        <end position="167"/>
    </location>
</feature>
<dbReference type="EMBL" id="LBBT01000199">
    <property type="protein sequence ID" value="KKY01331.1"/>
    <property type="molecule type" value="Genomic_DNA"/>
</dbReference>
<keyword evidence="2" id="KW-0805">Transcription regulation</keyword>
<dbReference type="InterPro" id="IPR036388">
    <property type="entry name" value="WH-like_DNA-bd_sf"/>
</dbReference>
<dbReference type="SUPFAM" id="SSF88659">
    <property type="entry name" value="Sigma3 and sigma4 domains of RNA polymerase sigma factors"/>
    <property type="match status" value="1"/>
</dbReference>
<dbReference type="InterPro" id="IPR013325">
    <property type="entry name" value="RNA_pol_sigma_r2"/>
</dbReference>
<dbReference type="InterPro" id="IPR013249">
    <property type="entry name" value="RNA_pol_sigma70_r4_t2"/>
</dbReference>
<evidence type="ECO:0000256" key="2">
    <source>
        <dbReference type="ARBA" id="ARBA00023015"/>
    </source>
</evidence>
<dbReference type="AlphaFoldDB" id="A0A0M3DGR6"/>